<dbReference type="Pfam" id="PF20594">
    <property type="entry name" value="DUF6794"/>
    <property type="match status" value="1"/>
</dbReference>
<sequence length="168" mass="19153">MIKFKKLLFLSIFIGSFGLAAAQTPKEFEANYAKRIKLEMINGVYIPVDLEDAFSELNRLSDAAGIANFKNAPDSLIAKSHFGLVKWVQLNWGLDEGSRISHYLKLKGISVPDDMARIIVLLYHRHLNGQPLMFEAEVAKIAKRMEQEKMKRDSAQVIKIIEKRPHKE</sequence>
<feature type="chain" id="PRO_5038935347" description="DUF6794 domain-containing protein" evidence="1">
    <location>
        <begin position="23"/>
        <end position="168"/>
    </location>
</feature>
<gene>
    <name evidence="3" type="ORF">IPP15_17935</name>
</gene>
<dbReference type="EMBL" id="JADKGY010000029">
    <property type="protein sequence ID" value="MBK9984222.1"/>
    <property type="molecule type" value="Genomic_DNA"/>
</dbReference>
<feature type="signal peptide" evidence="1">
    <location>
        <begin position="1"/>
        <end position="22"/>
    </location>
</feature>
<name>A0A9D7XV02_9BACT</name>
<protein>
    <recommendedName>
        <fullName evidence="2">DUF6794 domain-containing protein</fullName>
    </recommendedName>
</protein>
<dbReference type="Proteomes" id="UP000808337">
    <property type="component" value="Unassembled WGS sequence"/>
</dbReference>
<evidence type="ECO:0000313" key="3">
    <source>
        <dbReference type="EMBL" id="MBK9984222.1"/>
    </source>
</evidence>
<reference evidence="3 4" key="1">
    <citation type="submission" date="2020-10" db="EMBL/GenBank/DDBJ databases">
        <title>Connecting structure to function with the recovery of over 1000 high-quality activated sludge metagenome-assembled genomes encoding full-length rRNA genes using long-read sequencing.</title>
        <authorList>
            <person name="Singleton C.M."/>
            <person name="Petriglieri F."/>
            <person name="Kristensen J.M."/>
            <person name="Kirkegaard R.H."/>
            <person name="Michaelsen T.Y."/>
            <person name="Andersen M.H."/>
            <person name="Karst S.M."/>
            <person name="Dueholm M.S."/>
            <person name="Nielsen P.H."/>
            <person name="Albertsen M."/>
        </authorList>
    </citation>
    <scope>NUCLEOTIDE SEQUENCE [LARGE SCALE GENOMIC DNA]</scope>
    <source>
        <strain evidence="3">Ribe_18-Q3-R11-54_MAXAC.273</strain>
    </source>
</reference>
<dbReference type="InterPro" id="IPR046744">
    <property type="entry name" value="DUF6794"/>
</dbReference>
<evidence type="ECO:0000259" key="2">
    <source>
        <dbReference type="Pfam" id="PF20594"/>
    </source>
</evidence>
<feature type="domain" description="DUF6794" evidence="2">
    <location>
        <begin position="46"/>
        <end position="127"/>
    </location>
</feature>
<accession>A0A9D7XV02</accession>
<proteinExistence type="predicted"/>
<dbReference type="AlphaFoldDB" id="A0A9D7XV02"/>
<comment type="caution">
    <text evidence="3">The sequence shown here is derived from an EMBL/GenBank/DDBJ whole genome shotgun (WGS) entry which is preliminary data.</text>
</comment>
<evidence type="ECO:0000256" key="1">
    <source>
        <dbReference type="SAM" id="SignalP"/>
    </source>
</evidence>
<keyword evidence="1" id="KW-0732">Signal</keyword>
<organism evidence="3 4">
    <name type="scientific">Candidatus Opimibacter skivensis</name>
    <dbReference type="NCBI Taxonomy" id="2982028"/>
    <lineage>
        <taxon>Bacteria</taxon>
        <taxon>Pseudomonadati</taxon>
        <taxon>Bacteroidota</taxon>
        <taxon>Saprospiria</taxon>
        <taxon>Saprospirales</taxon>
        <taxon>Saprospiraceae</taxon>
        <taxon>Candidatus Opimibacter</taxon>
    </lineage>
</organism>
<evidence type="ECO:0000313" key="4">
    <source>
        <dbReference type="Proteomes" id="UP000808337"/>
    </source>
</evidence>